<accession>A0A1M7JGR3</accession>
<name>A0A1M7JGR3_9RHOB</name>
<reference evidence="1 2" key="1">
    <citation type="submission" date="2016-11" db="EMBL/GenBank/DDBJ databases">
        <authorList>
            <person name="Varghese N."/>
            <person name="Submissions S."/>
        </authorList>
    </citation>
    <scope>NUCLEOTIDE SEQUENCE [LARGE SCALE GENOMIC DNA]</scope>
    <source>
        <strain evidence="1 2">DSM 28249</strain>
    </source>
</reference>
<dbReference type="AlphaFoldDB" id="A0A1M7JGR3"/>
<dbReference type="Proteomes" id="UP000322545">
    <property type="component" value="Unassembled WGS sequence"/>
</dbReference>
<protein>
    <submittedName>
        <fullName evidence="1">Uncharacterized protein</fullName>
    </submittedName>
</protein>
<proteinExistence type="predicted"/>
<gene>
    <name evidence="1" type="ORF">SAMN05443432_108179</name>
</gene>
<evidence type="ECO:0000313" key="1">
    <source>
        <dbReference type="EMBL" id="SHM52148.1"/>
    </source>
</evidence>
<organism evidence="1 2">
    <name type="scientific">Roseovarius litoreus</name>
    <dbReference type="NCBI Taxonomy" id="1155722"/>
    <lineage>
        <taxon>Bacteria</taxon>
        <taxon>Pseudomonadati</taxon>
        <taxon>Pseudomonadota</taxon>
        <taxon>Alphaproteobacteria</taxon>
        <taxon>Rhodobacterales</taxon>
        <taxon>Roseobacteraceae</taxon>
        <taxon>Roseovarius</taxon>
    </lineage>
</organism>
<evidence type="ECO:0000313" key="2">
    <source>
        <dbReference type="Proteomes" id="UP000322545"/>
    </source>
</evidence>
<keyword evidence="2" id="KW-1185">Reference proteome</keyword>
<dbReference type="EMBL" id="FRCB01000008">
    <property type="protein sequence ID" value="SHM52148.1"/>
    <property type="molecule type" value="Genomic_DNA"/>
</dbReference>
<sequence>MWSFIIVFVLVIVGMALLTHPGVDRVLSAPMPWSASDFPPLALEAMALTLPAQS</sequence>